<sequence length="850" mass="93295">MSLLTNEDFTIYQLRAGYLQHIKDGVGERLINLNSSVLNNPTFRSAGWSTAGAEIKRTYSPPIPTAITSEYFQAPQRSAGLPLHDEEDEGGMVTGQGSQETVGIMPHNKRARRRKEQLVEEEDSSDLSDDSDEDEESKRAAQQIKFNKMPVRSRAGSSPQRGSQAEEVSLVITSPSRPPDAQGIRRASLSSADVYRTRPRRDTTTSSEFSSENDFDASAFRRQKVQTRQIKNNHMFHTRIDEEEQEDGDSDLEDDDVGEASDLSDEFEGTAESASLLAMGGPLVAVDTLEDSPVKAMPHIPPAVTPTASSSSPRRQNRLPPPALPRLPTGRPISYVQPVSLLSKALRGTGQKAEDPFRQFAQLSGKGESNPLWIKIHAPFSTKSTKPFEVPLRRSTNEGAPITVAELIGLSLWRYAEEKREPPIQDTDMNVNRWTLRMVEDDEVDFDFPALTRTRPVADFTSNNNRPPMRRARDKPWDEFALVRATDEQFKENEEQTPQFTEQQSQPPQQANSSLTVTPAPDPSQAAAPPPTMRTSIDAAAAPSFIPNANPITSSFAPMARKHSTLPLLDAPAAQAPRSTPRTGVSTTVTIHYTDPQSFQTTQVPVPTTSDTYLAELFTLACQRLNLDKALHVLKVKGTQTVAPQDRTVEALGSRLDLDLVRRRFVGVGDGWGTHSGAGSPGSESPNAPLLLTTGTTPKQKSRKAFMGLQSSKSSSDMNAAAIYGLNNSSGKRYLVIRRQPLSFAPSHPRIIALDSEFMHIMPASSADALNANIDANMAPPAGKTTSVHLSSVVGCKVSRKHPKVVRVLVYREKETKRYDFEAGTKDEAAEIAGVINRGMVRFRDTDVVL</sequence>
<evidence type="ECO:0000256" key="2">
    <source>
        <dbReference type="SAM" id="MobiDB-lite"/>
    </source>
</evidence>
<evidence type="ECO:0000256" key="1">
    <source>
        <dbReference type="ARBA" id="ARBA00009407"/>
    </source>
</evidence>
<dbReference type="RefSeq" id="XP_069197747.1">
    <property type="nucleotide sequence ID" value="XM_069345544.1"/>
</dbReference>
<gene>
    <name evidence="5" type="ORF">AAFC00_005719</name>
</gene>
<evidence type="ECO:0000259" key="3">
    <source>
        <dbReference type="Pfam" id="PF16978"/>
    </source>
</evidence>
<dbReference type="Proteomes" id="UP001562354">
    <property type="component" value="Unassembled WGS sequence"/>
</dbReference>
<name>A0ABR3P5Y0_9PEZI</name>
<dbReference type="Gene3D" id="2.30.29.30">
    <property type="entry name" value="Pleckstrin-homology domain (PH domain)/Phosphotyrosine-binding domain (PTB)"/>
    <property type="match status" value="1"/>
</dbReference>
<dbReference type="InterPro" id="IPR031313">
    <property type="entry name" value="Sin1_PH_dom"/>
</dbReference>
<feature type="region of interest" description="Disordered" evidence="2">
    <location>
        <begin position="672"/>
        <end position="702"/>
    </location>
</feature>
<feature type="region of interest" description="Disordered" evidence="2">
    <location>
        <begin position="489"/>
        <end position="534"/>
    </location>
</feature>
<evidence type="ECO:0000313" key="5">
    <source>
        <dbReference type="EMBL" id="KAL1301471.1"/>
    </source>
</evidence>
<dbReference type="InterPro" id="IPR008828">
    <property type="entry name" value="Sin1/Avo1"/>
</dbReference>
<dbReference type="PANTHER" id="PTHR13335:SF1">
    <property type="entry name" value="TARGET OF RAPAMYCIN COMPLEX 2 SUBUNIT MAPKAP1"/>
    <property type="match status" value="1"/>
</dbReference>
<evidence type="ECO:0000313" key="6">
    <source>
        <dbReference type="Proteomes" id="UP001562354"/>
    </source>
</evidence>
<comment type="similarity">
    <text evidence="1">Belongs to the SIN1 family.</text>
</comment>
<evidence type="ECO:0000259" key="4">
    <source>
        <dbReference type="Pfam" id="PF16979"/>
    </source>
</evidence>
<feature type="compositionally biased region" description="Acidic residues" evidence="2">
    <location>
        <begin position="119"/>
        <end position="135"/>
    </location>
</feature>
<keyword evidence="6" id="KW-1185">Reference proteome</keyword>
<dbReference type="GeneID" id="95979418"/>
<proteinExistence type="inferred from homology"/>
<feature type="region of interest" description="Disordered" evidence="2">
    <location>
        <begin position="294"/>
        <end position="331"/>
    </location>
</feature>
<feature type="compositionally biased region" description="Acidic residues" evidence="2">
    <location>
        <begin position="241"/>
        <end position="269"/>
    </location>
</feature>
<dbReference type="InterPro" id="IPR011993">
    <property type="entry name" value="PH-like_dom_sf"/>
</dbReference>
<feature type="domain" description="SIN1-type PH" evidence="4">
    <location>
        <begin position="732"/>
        <end position="840"/>
    </location>
</feature>
<feature type="compositionally biased region" description="Low complexity" evidence="2">
    <location>
        <begin position="305"/>
        <end position="314"/>
    </location>
</feature>
<dbReference type="PANTHER" id="PTHR13335">
    <property type="entry name" value="TARGET OF RAPAMYCIN COMPLEX 2 SUBUNIT MAPKAP1"/>
    <property type="match status" value="1"/>
</dbReference>
<accession>A0ABR3P5Y0</accession>
<comment type="caution">
    <text evidence="5">The sequence shown here is derived from an EMBL/GenBank/DDBJ whole genome shotgun (WGS) entry which is preliminary data.</text>
</comment>
<organism evidence="5 6">
    <name type="scientific">Neodothiora populina</name>
    <dbReference type="NCBI Taxonomy" id="2781224"/>
    <lineage>
        <taxon>Eukaryota</taxon>
        <taxon>Fungi</taxon>
        <taxon>Dikarya</taxon>
        <taxon>Ascomycota</taxon>
        <taxon>Pezizomycotina</taxon>
        <taxon>Dothideomycetes</taxon>
        <taxon>Dothideomycetidae</taxon>
        <taxon>Dothideales</taxon>
        <taxon>Dothioraceae</taxon>
        <taxon>Neodothiora</taxon>
    </lineage>
</organism>
<dbReference type="Pfam" id="PF16979">
    <property type="entry name" value="SIN1_PH"/>
    <property type="match status" value="1"/>
</dbReference>
<protein>
    <recommendedName>
        <fullName evidence="7">Stress-activated map kinase-interacting protein</fullName>
    </recommendedName>
</protein>
<feature type="compositionally biased region" description="Low complexity" evidence="2">
    <location>
        <begin position="496"/>
        <end position="510"/>
    </location>
</feature>
<feature type="region of interest" description="Disordered" evidence="2">
    <location>
        <begin position="81"/>
        <end position="214"/>
    </location>
</feature>
<dbReference type="InterPro" id="IPR031567">
    <property type="entry name" value="CRIM_dom"/>
</dbReference>
<feature type="region of interest" description="Disordered" evidence="2">
    <location>
        <begin position="226"/>
        <end position="271"/>
    </location>
</feature>
<reference evidence="5 6" key="1">
    <citation type="submission" date="2024-07" db="EMBL/GenBank/DDBJ databases">
        <title>Draft sequence of the Neodothiora populina.</title>
        <authorList>
            <person name="Drown D.D."/>
            <person name="Schuette U.S."/>
            <person name="Buechlein A.B."/>
            <person name="Rusch D.R."/>
            <person name="Winton L.W."/>
            <person name="Adams G.A."/>
        </authorList>
    </citation>
    <scope>NUCLEOTIDE SEQUENCE [LARGE SCALE GENOMIC DNA]</scope>
    <source>
        <strain evidence="5 6">CPC 39397</strain>
    </source>
</reference>
<dbReference type="Pfam" id="PF16978">
    <property type="entry name" value="CRIM"/>
    <property type="match status" value="1"/>
</dbReference>
<evidence type="ECO:0008006" key="7">
    <source>
        <dbReference type="Google" id="ProtNLM"/>
    </source>
</evidence>
<feature type="domain" description="CRIM" evidence="3">
    <location>
        <begin position="340"/>
        <end position="494"/>
    </location>
</feature>
<feature type="region of interest" description="Disordered" evidence="2">
    <location>
        <begin position="457"/>
        <end position="477"/>
    </location>
</feature>
<dbReference type="EMBL" id="JBFMKM010000013">
    <property type="protein sequence ID" value="KAL1301471.1"/>
    <property type="molecule type" value="Genomic_DNA"/>
</dbReference>